<reference evidence="8 9" key="1">
    <citation type="submission" date="2023-07" db="EMBL/GenBank/DDBJ databases">
        <title>Genomic Encyclopedia of Type Strains, Phase IV (KMG-IV): sequencing the most valuable type-strain genomes for metagenomic binning, comparative biology and taxonomic classification.</title>
        <authorList>
            <person name="Goeker M."/>
        </authorList>
    </citation>
    <scope>NUCLEOTIDE SEQUENCE [LARGE SCALE GENOMIC DNA]</scope>
    <source>
        <strain evidence="8 9">DSM 102814</strain>
    </source>
</reference>
<dbReference type="RefSeq" id="WP_309728222.1">
    <property type="nucleotide sequence ID" value="NZ_JAVDQA010000004.1"/>
</dbReference>
<evidence type="ECO:0000256" key="6">
    <source>
        <dbReference type="SAM" id="SignalP"/>
    </source>
</evidence>
<keyword evidence="2" id="KW-0540">Nuclease</keyword>
<dbReference type="SUPFAM" id="SSF54060">
    <property type="entry name" value="His-Me finger endonucleases"/>
    <property type="match status" value="1"/>
</dbReference>
<sequence length="654" mass="72030">MKKITTLLLLLTVFSLHAQVVINELDCDTQSIDDKEFVELKSNTPNYSLDNMVLVFFNGSSSGGNESYYKIDLDGYTTDINGILLIGSNGVSPSPQLVIPANVIQNGADAVAIYQGTPSDFPDGTLATTNNLIDALVYGTGDSDATTLMSLLGVSQQIDEDVNNNKDFESIQRANDGSYYVDTPTPRLLNDGSGIILNGLTTTTSSLEYTEGDVFTINFTTEQPVTNSDLVFNFTLSNGSFNTSDYSGNTTITIPVGSTSASTSITLTDDQDDEGDEELVIEIGTLPQEYVTLNNNILIRVLDDDFIVAPWGTPTNPTFGVVSSTQPSGYYNSLDEKSGQQLRQALQDIIADPSVVRVQTYADIVDILKEADQNPANSNQVWLVYTEEGKAKLDFQTTSDNTGTWNREHTYPRSRGGFYSIEEDDIADGPDVYWTTNADSTRHGNSDAHALRAVDGPENSSRNNQNYGPQEYDGPAANLGSFKGDVARSVFYMAIRYNDLSVINGYPDTNITGQLGDLATLLQWHENDPPDDFEMNRNNVVYTWQKNRNPFIDQPELVDYIWGDKVGQTWQQELSVKNNAASTLRIFPNPAKNSINIMGIEGNYSVEIFSLTGRKILEYNAVNSSKQAINLAEGIYLMNIIQDNQRITRKLIVK</sequence>
<feature type="signal peptide" evidence="6">
    <location>
        <begin position="1"/>
        <end position="18"/>
    </location>
</feature>
<evidence type="ECO:0000256" key="3">
    <source>
        <dbReference type="ARBA" id="ARBA00022729"/>
    </source>
</evidence>
<dbReference type="InterPro" id="IPR007346">
    <property type="entry name" value="Endonuclease-I"/>
</dbReference>
<evidence type="ECO:0000256" key="2">
    <source>
        <dbReference type="ARBA" id="ARBA00022722"/>
    </source>
</evidence>
<evidence type="ECO:0000259" key="7">
    <source>
        <dbReference type="Pfam" id="PF18962"/>
    </source>
</evidence>
<dbReference type="Proteomes" id="UP001257659">
    <property type="component" value="Unassembled WGS sequence"/>
</dbReference>
<keyword evidence="3 6" id="KW-0732">Signal</keyword>
<name>A0ABU1K6A3_9FLAO</name>
<evidence type="ECO:0000313" key="8">
    <source>
        <dbReference type="EMBL" id="MDR6301141.1"/>
    </source>
</evidence>
<keyword evidence="9" id="KW-1185">Reference proteome</keyword>
<dbReference type="PANTHER" id="PTHR33607:SF2">
    <property type="entry name" value="ENDONUCLEASE-1"/>
    <property type="match status" value="1"/>
</dbReference>
<evidence type="ECO:0000313" key="9">
    <source>
        <dbReference type="Proteomes" id="UP001257659"/>
    </source>
</evidence>
<organism evidence="8 9">
    <name type="scientific">Mesonia maritima</name>
    <dbReference type="NCBI Taxonomy" id="1793873"/>
    <lineage>
        <taxon>Bacteria</taxon>
        <taxon>Pseudomonadati</taxon>
        <taxon>Bacteroidota</taxon>
        <taxon>Flavobacteriia</taxon>
        <taxon>Flavobacteriales</taxon>
        <taxon>Flavobacteriaceae</taxon>
        <taxon>Mesonia</taxon>
    </lineage>
</organism>
<dbReference type="NCBIfam" id="TIGR04183">
    <property type="entry name" value="Por_Secre_tail"/>
    <property type="match status" value="1"/>
</dbReference>
<comment type="caution">
    <text evidence="8">The sequence shown here is derived from an EMBL/GenBank/DDBJ whole genome shotgun (WGS) entry which is preliminary data.</text>
</comment>
<accession>A0ABU1K6A3</accession>
<evidence type="ECO:0000256" key="5">
    <source>
        <dbReference type="SAM" id="MobiDB-lite"/>
    </source>
</evidence>
<keyword evidence="4" id="KW-0378">Hydrolase</keyword>
<dbReference type="Pfam" id="PF18962">
    <property type="entry name" value="Por_Secre_tail"/>
    <property type="match status" value="1"/>
</dbReference>
<feature type="region of interest" description="Disordered" evidence="5">
    <location>
        <begin position="451"/>
        <end position="474"/>
    </location>
</feature>
<feature type="compositionally biased region" description="Polar residues" evidence="5">
    <location>
        <begin position="458"/>
        <end position="468"/>
    </location>
</feature>
<evidence type="ECO:0000256" key="1">
    <source>
        <dbReference type="ARBA" id="ARBA00006429"/>
    </source>
</evidence>
<proteinExistence type="inferred from homology"/>
<comment type="similarity">
    <text evidence="1">Belongs to the EndA/NucM nuclease family.</text>
</comment>
<feature type="domain" description="Secretion system C-terminal sorting" evidence="7">
    <location>
        <begin position="586"/>
        <end position="653"/>
    </location>
</feature>
<dbReference type="InterPro" id="IPR038081">
    <property type="entry name" value="CalX-like_sf"/>
</dbReference>
<dbReference type="PANTHER" id="PTHR33607">
    <property type="entry name" value="ENDONUCLEASE-1"/>
    <property type="match status" value="1"/>
</dbReference>
<evidence type="ECO:0000256" key="4">
    <source>
        <dbReference type="ARBA" id="ARBA00022801"/>
    </source>
</evidence>
<protein>
    <recommendedName>
        <fullName evidence="7">Secretion system C-terminal sorting domain-containing protein</fullName>
    </recommendedName>
</protein>
<dbReference type="Gene3D" id="2.60.40.2030">
    <property type="match status" value="1"/>
</dbReference>
<dbReference type="EMBL" id="JAVDQA010000004">
    <property type="protein sequence ID" value="MDR6301141.1"/>
    <property type="molecule type" value="Genomic_DNA"/>
</dbReference>
<feature type="chain" id="PRO_5046353111" description="Secretion system C-terminal sorting domain-containing protein" evidence="6">
    <location>
        <begin position="19"/>
        <end position="654"/>
    </location>
</feature>
<gene>
    <name evidence="8" type="ORF">GGR31_001788</name>
</gene>
<dbReference type="Pfam" id="PF04231">
    <property type="entry name" value="Endonuclease_1"/>
    <property type="match status" value="1"/>
</dbReference>
<dbReference type="SUPFAM" id="SSF141072">
    <property type="entry name" value="CalX-like"/>
    <property type="match status" value="1"/>
</dbReference>
<dbReference type="InterPro" id="IPR026444">
    <property type="entry name" value="Secre_tail"/>
</dbReference>
<dbReference type="InterPro" id="IPR044925">
    <property type="entry name" value="His-Me_finger_sf"/>
</dbReference>